<dbReference type="InterPro" id="IPR017850">
    <property type="entry name" value="Alkaline_phosphatase_core_sf"/>
</dbReference>
<dbReference type="GO" id="GO:0016787">
    <property type="term" value="F:hydrolase activity"/>
    <property type="evidence" value="ECO:0007669"/>
    <property type="project" value="UniProtKB-ARBA"/>
</dbReference>
<feature type="non-terminal residue" evidence="1">
    <location>
        <position position="33"/>
    </location>
</feature>
<dbReference type="SUPFAM" id="SSF53649">
    <property type="entry name" value="Alkaline phosphatase-like"/>
    <property type="match status" value="1"/>
</dbReference>
<protein>
    <submittedName>
        <fullName evidence="1">Ectonucleotide pyrophosphatase/phosphodiesterase family member</fullName>
    </submittedName>
</protein>
<accession>A0A392R1U0</accession>
<dbReference type="Proteomes" id="UP000265520">
    <property type="component" value="Unassembled WGS sequence"/>
</dbReference>
<dbReference type="GO" id="GO:0005773">
    <property type="term" value="C:vacuole"/>
    <property type="evidence" value="ECO:0007669"/>
    <property type="project" value="TreeGrafter"/>
</dbReference>
<dbReference type="InterPro" id="IPR002591">
    <property type="entry name" value="Phosphodiest/P_Trfase"/>
</dbReference>
<dbReference type="EMBL" id="LXQA010177952">
    <property type="protein sequence ID" value="MCI30217.1"/>
    <property type="molecule type" value="Genomic_DNA"/>
</dbReference>
<dbReference type="Pfam" id="PF01663">
    <property type="entry name" value="Phosphodiest"/>
    <property type="match status" value="1"/>
</dbReference>
<name>A0A392R1U0_9FABA</name>
<proteinExistence type="predicted"/>
<organism evidence="1 2">
    <name type="scientific">Trifolium medium</name>
    <dbReference type="NCBI Taxonomy" id="97028"/>
    <lineage>
        <taxon>Eukaryota</taxon>
        <taxon>Viridiplantae</taxon>
        <taxon>Streptophyta</taxon>
        <taxon>Embryophyta</taxon>
        <taxon>Tracheophyta</taxon>
        <taxon>Spermatophyta</taxon>
        <taxon>Magnoliopsida</taxon>
        <taxon>eudicotyledons</taxon>
        <taxon>Gunneridae</taxon>
        <taxon>Pentapetalae</taxon>
        <taxon>rosids</taxon>
        <taxon>fabids</taxon>
        <taxon>Fabales</taxon>
        <taxon>Fabaceae</taxon>
        <taxon>Papilionoideae</taxon>
        <taxon>50 kb inversion clade</taxon>
        <taxon>NPAAA clade</taxon>
        <taxon>Hologalegina</taxon>
        <taxon>IRL clade</taxon>
        <taxon>Trifolieae</taxon>
        <taxon>Trifolium</taxon>
    </lineage>
</organism>
<dbReference type="Gene3D" id="3.40.720.10">
    <property type="entry name" value="Alkaline Phosphatase, subunit A"/>
    <property type="match status" value="1"/>
</dbReference>
<dbReference type="AlphaFoldDB" id="A0A392R1U0"/>
<reference evidence="1 2" key="1">
    <citation type="journal article" date="2018" name="Front. Plant Sci.">
        <title>Red Clover (Trifolium pratense) and Zigzag Clover (T. medium) - A Picture of Genomic Similarities and Differences.</title>
        <authorList>
            <person name="Dluhosova J."/>
            <person name="Istvanek J."/>
            <person name="Nedelnik J."/>
            <person name="Repkova J."/>
        </authorList>
    </citation>
    <scope>NUCLEOTIDE SEQUENCE [LARGE SCALE GENOMIC DNA]</scope>
    <source>
        <strain evidence="2">cv. 10/8</strain>
        <tissue evidence="1">Leaf</tissue>
    </source>
</reference>
<evidence type="ECO:0000313" key="2">
    <source>
        <dbReference type="Proteomes" id="UP000265520"/>
    </source>
</evidence>
<comment type="caution">
    <text evidence="1">The sequence shown here is derived from an EMBL/GenBank/DDBJ whole genome shotgun (WGS) entry which is preliminary data.</text>
</comment>
<sequence>MTLYFEDPDHQGHKVGSDDPEITKAVSRIDNMI</sequence>
<evidence type="ECO:0000313" key="1">
    <source>
        <dbReference type="EMBL" id="MCI30217.1"/>
    </source>
</evidence>
<dbReference type="PANTHER" id="PTHR10151">
    <property type="entry name" value="ECTONUCLEOTIDE PYROPHOSPHATASE/PHOSPHODIESTERASE"/>
    <property type="match status" value="1"/>
</dbReference>
<keyword evidence="2" id="KW-1185">Reference proteome</keyword>
<dbReference type="PANTHER" id="PTHR10151:SF120">
    <property type="entry name" value="BIS(5'-ADENOSYL)-TRIPHOSPHATASE"/>
    <property type="match status" value="1"/>
</dbReference>